<reference evidence="2" key="1">
    <citation type="journal article" date="2023" name="Hortic. Res.">
        <title>A chromosome-level phased genome enabling allele-level studies in sweet orange: a case study on citrus Huanglongbing tolerance.</title>
        <authorList>
            <person name="Wu B."/>
            <person name="Yu Q."/>
            <person name="Deng Z."/>
            <person name="Duan Y."/>
            <person name="Luo F."/>
            <person name="Gmitter F. Jr."/>
        </authorList>
    </citation>
    <scope>NUCLEOTIDE SEQUENCE [LARGE SCALE GENOMIC DNA]</scope>
    <source>
        <strain evidence="2">cv. Valencia</strain>
    </source>
</reference>
<accession>A0ACB8KAU2</accession>
<keyword evidence="2" id="KW-1185">Reference proteome</keyword>
<gene>
    <name evidence="1" type="ORF">KPL71_014331</name>
</gene>
<proteinExistence type="predicted"/>
<dbReference type="Proteomes" id="UP000829398">
    <property type="component" value="Chromosome 5"/>
</dbReference>
<organism evidence="1 2">
    <name type="scientific">Citrus sinensis</name>
    <name type="common">Sweet orange</name>
    <name type="synonym">Citrus aurantium var. sinensis</name>
    <dbReference type="NCBI Taxonomy" id="2711"/>
    <lineage>
        <taxon>Eukaryota</taxon>
        <taxon>Viridiplantae</taxon>
        <taxon>Streptophyta</taxon>
        <taxon>Embryophyta</taxon>
        <taxon>Tracheophyta</taxon>
        <taxon>Spermatophyta</taxon>
        <taxon>Magnoliopsida</taxon>
        <taxon>eudicotyledons</taxon>
        <taxon>Gunneridae</taxon>
        <taxon>Pentapetalae</taxon>
        <taxon>rosids</taxon>
        <taxon>malvids</taxon>
        <taxon>Sapindales</taxon>
        <taxon>Rutaceae</taxon>
        <taxon>Aurantioideae</taxon>
        <taxon>Citrus</taxon>
    </lineage>
</organism>
<evidence type="ECO:0000313" key="1">
    <source>
        <dbReference type="EMBL" id="KAH9751529.1"/>
    </source>
</evidence>
<protein>
    <submittedName>
        <fullName evidence="1">Uncharacterized protein</fullName>
    </submittedName>
</protein>
<sequence length="293" mass="32355">MSSSSVILYETRQGKSVKPPPPVTSKYIVKDTGNCSPRYIRCSLNQIPCTENLLKLSSMPSALMVQVLALPDPSEDPIPVVDFGESGLVRCCCCRGYMNPFMEFVDNGKSFVCNFCGLDGRCLDADERPELCRGTVEFAASREFMMRNVMPPVYFFLIDVSTDAVQTGATAAACSAIMQVISDLPEGPRTMIGIATYDSTIQFYNLKLTLQELLMLLVADTEDVYAPFEKDVITTLSDASCACLLCLSSYLWRDLWKAVSLQLLETIIIFFIELTVPPKFGAIAGKYSNHVSE</sequence>
<dbReference type="EMBL" id="CM039174">
    <property type="protein sequence ID" value="KAH9751529.1"/>
    <property type="molecule type" value="Genomic_DNA"/>
</dbReference>
<name>A0ACB8KAU2_CITSI</name>
<comment type="caution">
    <text evidence="1">The sequence shown here is derived from an EMBL/GenBank/DDBJ whole genome shotgun (WGS) entry which is preliminary data.</text>
</comment>
<evidence type="ECO:0000313" key="2">
    <source>
        <dbReference type="Proteomes" id="UP000829398"/>
    </source>
</evidence>